<dbReference type="AlphaFoldDB" id="X1P006"/>
<gene>
    <name evidence="1" type="ORF">S06H3_51373</name>
</gene>
<sequence>MVKHIIKIGLVSLLAVAILLGASAVVYADGGDNADAVIDISIKGDPKVDIAARGACEVNVKREASSEANTVAMFLSPDPVTYSDSSGKGTVIDISISGDSEVEILARGTCEVNVRVEGPSE</sequence>
<name>X1P006_9ZZZZ</name>
<feature type="non-terminal residue" evidence="1">
    <location>
        <position position="121"/>
    </location>
</feature>
<evidence type="ECO:0000313" key="1">
    <source>
        <dbReference type="EMBL" id="GAI35781.1"/>
    </source>
</evidence>
<dbReference type="EMBL" id="BARV01032592">
    <property type="protein sequence ID" value="GAI35781.1"/>
    <property type="molecule type" value="Genomic_DNA"/>
</dbReference>
<accession>X1P006</accession>
<comment type="caution">
    <text evidence="1">The sequence shown here is derived from an EMBL/GenBank/DDBJ whole genome shotgun (WGS) entry which is preliminary data.</text>
</comment>
<protein>
    <submittedName>
        <fullName evidence="1">Uncharacterized protein</fullName>
    </submittedName>
</protein>
<proteinExistence type="predicted"/>
<reference evidence="1" key="1">
    <citation type="journal article" date="2014" name="Front. Microbiol.">
        <title>High frequency of phylogenetically diverse reductive dehalogenase-homologous genes in deep subseafloor sedimentary metagenomes.</title>
        <authorList>
            <person name="Kawai M."/>
            <person name="Futagami T."/>
            <person name="Toyoda A."/>
            <person name="Takaki Y."/>
            <person name="Nishi S."/>
            <person name="Hori S."/>
            <person name="Arai W."/>
            <person name="Tsubouchi T."/>
            <person name="Morono Y."/>
            <person name="Uchiyama I."/>
            <person name="Ito T."/>
            <person name="Fujiyama A."/>
            <person name="Inagaki F."/>
            <person name="Takami H."/>
        </authorList>
    </citation>
    <scope>NUCLEOTIDE SEQUENCE</scope>
    <source>
        <strain evidence="1">Expedition CK06-06</strain>
    </source>
</reference>
<organism evidence="1">
    <name type="scientific">marine sediment metagenome</name>
    <dbReference type="NCBI Taxonomy" id="412755"/>
    <lineage>
        <taxon>unclassified sequences</taxon>
        <taxon>metagenomes</taxon>
        <taxon>ecological metagenomes</taxon>
    </lineage>
</organism>